<dbReference type="PANTHER" id="PTHR45649">
    <property type="entry name" value="AMINO-ACID PERMEASE BAT1"/>
    <property type="match status" value="1"/>
</dbReference>
<comment type="subcellular location">
    <subcellularLocation>
        <location evidence="1">Membrane</location>
        <topology evidence="1">Multi-pass membrane protein</topology>
    </subcellularLocation>
</comment>
<evidence type="ECO:0000256" key="2">
    <source>
        <dbReference type="ARBA" id="ARBA00022448"/>
    </source>
</evidence>
<dbReference type="PIRSF" id="PIRSF006060">
    <property type="entry name" value="AA_transporter"/>
    <property type="match status" value="1"/>
</dbReference>
<feature type="transmembrane region" description="Helical" evidence="6">
    <location>
        <begin position="326"/>
        <end position="348"/>
    </location>
</feature>
<dbReference type="Gene3D" id="1.20.1740.10">
    <property type="entry name" value="Amino acid/polyamine transporter I"/>
    <property type="match status" value="1"/>
</dbReference>
<dbReference type="OrthoDB" id="3257095at2759"/>
<dbReference type="PANTHER" id="PTHR45649:SF7">
    <property type="entry name" value="CHOLINE TRANSPORT PROTEIN"/>
    <property type="match status" value="1"/>
</dbReference>
<evidence type="ECO:0000313" key="8">
    <source>
        <dbReference type="Proteomes" id="UP000777438"/>
    </source>
</evidence>
<keyword evidence="8" id="KW-1185">Reference proteome</keyword>
<evidence type="ECO:0000256" key="3">
    <source>
        <dbReference type="ARBA" id="ARBA00022692"/>
    </source>
</evidence>
<evidence type="ECO:0000313" key="7">
    <source>
        <dbReference type="EMBL" id="KAH6873438.1"/>
    </source>
</evidence>
<evidence type="ECO:0000256" key="5">
    <source>
        <dbReference type="ARBA" id="ARBA00023136"/>
    </source>
</evidence>
<dbReference type="AlphaFoldDB" id="A0A9P8VS41"/>
<proteinExistence type="predicted"/>
<protein>
    <submittedName>
        <fullName evidence="7">Amino acid/polyamine transporter I</fullName>
    </submittedName>
</protein>
<feature type="transmembrane region" description="Helical" evidence="6">
    <location>
        <begin position="52"/>
        <end position="76"/>
    </location>
</feature>
<feature type="transmembrane region" description="Helical" evidence="6">
    <location>
        <begin position="82"/>
        <end position="107"/>
    </location>
</feature>
<dbReference type="InterPro" id="IPR002293">
    <property type="entry name" value="AA/rel_permease1"/>
</dbReference>
<organism evidence="7 8">
    <name type="scientific">Thelonectria olida</name>
    <dbReference type="NCBI Taxonomy" id="1576542"/>
    <lineage>
        <taxon>Eukaryota</taxon>
        <taxon>Fungi</taxon>
        <taxon>Dikarya</taxon>
        <taxon>Ascomycota</taxon>
        <taxon>Pezizomycotina</taxon>
        <taxon>Sordariomycetes</taxon>
        <taxon>Hypocreomycetidae</taxon>
        <taxon>Hypocreales</taxon>
        <taxon>Nectriaceae</taxon>
        <taxon>Thelonectria</taxon>
    </lineage>
</organism>
<sequence length="520" mass="57484">MASSPEAKPHVLADGSSIAEAEKGQALGRAESFGAGVSAEVRHQKPFTTFTAIGLGYSITNTATGVILTVAATAPFGGSPLFFWGFLLIAAIALCIATTLGEFCSMWPHPGGQYVWVAQLSPERPRRFLSYMTAIISWASVVCISASCALAASTTLFQMISFTHPELEVKPWMLFVTFEVLNMLIFGLNCFEFLLPLIGKFLIFFTVTMIAIIFVALFAADTGTNSGRDFFFNYYNISGWSDGIAFLIGINGLNWCFSCLDAATHLADEIPQPQKNIPKALIWTILVGAATGLLIIFALFFTAKDLTTETNSLLIFFNVIHHNKNAALALEALVFVSAYGSLIGIHTWQSRIAWALSRDKGFPFHSYLSRLAPAPFSTPIWAHLWSCCWTGLCGCLYLGSQTAFSSFIAGGIILQYATYCLPIALLLWRGRSRAPHGPFWFPKIGLFCNIVTVIWFLVTLVFYCFPYFLPVQADQMNYVSAVLFVIIMYALIYWFTYGHKHYRLPRDLLVSTSHVAGDRE</sequence>
<feature type="transmembrane region" description="Helical" evidence="6">
    <location>
        <begin position="128"/>
        <end position="152"/>
    </location>
</feature>
<comment type="caution">
    <text evidence="7">The sequence shown here is derived from an EMBL/GenBank/DDBJ whole genome shotgun (WGS) entry which is preliminary data.</text>
</comment>
<name>A0A9P8VS41_9HYPO</name>
<evidence type="ECO:0000256" key="6">
    <source>
        <dbReference type="SAM" id="Phobius"/>
    </source>
</evidence>
<evidence type="ECO:0000256" key="4">
    <source>
        <dbReference type="ARBA" id="ARBA00022989"/>
    </source>
</evidence>
<keyword evidence="4 6" id="KW-1133">Transmembrane helix</keyword>
<feature type="transmembrane region" description="Helical" evidence="6">
    <location>
        <begin position="201"/>
        <end position="220"/>
    </location>
</feature>
<dbReference type="GO" id="GO:0016020">
    <property type="term" value="C:membrane"/>
    <property type="evidence" value="ECO:0007669"/>
    <property type="project" value="UniProtKB-SubCell"/>
</dbReference>
<gene>
    <name evidence="7" type="ORF">B0T10DRAFT_416484</name>
</gene>
<accession>A0A9P8VS41</accession>
<keyword evidence="2" id="KW-0813">Transport</keyword>
<evidence type="ECO:0000256" key="1">
    <source>
        <dbReference type="ARBA" id="ARBA00004141"/>
    </source>
</evidence>
<feature type="transmembrane region" description="Helical" evidence="6">
    <location>
        <begin position="406"/>
        <end position="428"/>
    </location>
</feature>
<feature type="transmembrane region" description="Helical" evidence="6">
    <location>
        <begin position="172"/>
        <end position="194"/>
    </location>
</feature>
<feature type="transmembrane region" description="Helical" evidence="6">
    <location>
        <begin position="440"/>
        <end position="469"/>
    </location>
</feature>
<dbReference type="GO" id="GO:0022857">
    <property type="term" value="F:transmembrane transporter activity"/>
    <property type="evidence" value="ECO:0007669"/>
    <property type="project" value="InterPro"/>
</dbReference>
<keyword evidence="3 6" id="KW-0812">Transmembrane</keyword>
<reference evidence="7 8" key="1">
    <citation type="journal article" date="2021" name="Nat. Commun.">
        <title>Genetic determinants of endophytism in the Arabidopsis root mycobiome.</title>
        <authorList>
            <person name="Mesny F."/>
            <person name="Miyauchi S."/>
            <person name="Thiergart T."/>
            <person name="Pickel B."/>
            <person name="Atanasova L."/>
            <person name="Karlsson M."/>
            <person name="Huettel B."/>
            <person name="Barry K.W."/>
            <person name="Haridas S."/>
            <person name="Chen C."/>
            <person name="Bauer D."/>
            <person name="Andreopoulos W."/>
            <person name="Pangilinan J."/>
            <person name="LaButti K."/>
            <person name="Riley R."/>
            <person name="Lipzen A."/>
            <person name="Clum A."/>
            <person name="Drula E."/>
            <person name="Henrissat B."/>
            <person name="Kohler A."/>
            <person name="Grigoriev I.V."/>
            <person name="Martin F.M."/>
            <person name="Hacquard S."/>
        </authorList>
    </citation>
    <scope>NUCLEOTIDE SEQUENCE [LARGE SCALE GENOMIC DNA]</scope>
    <source>
        <strain evidence="7 8">MPI-CAGE-CH-0241</strain>
    </source>
</reference>
<feature type="transmembrane region" description="Helical" evidence="6">
    <location>
        <begin position="475"/>
        <end position="496"/>
    </location>
</feature>
<feature type="transmembrane region" description="Helical" evidence="6">
    <location>
        <begin position="280"/>
        <end position="303"/>
    </location>
</feature>
<dbReference type="EMBL" id="JAGPYM010000046">
    <property type="protein sequence ID" value="KAH6873438.1"/>
    <property type="molecule type" value="Genomic_DNA"/>
</dbReference>
<dbReference type="Pfam" id="PF13520">
    <property type="entry name" value="AA_permease_2"/>
    <property type="match status" value="1"/>
</dbReference>
<dbReference type="Proteomes" id="UP000777438">
    <property type="component" value="Unassembled WGS sequence"/>
</dbReference>
<feature type="transmembrane region" description="Helical" evidence="6">
    <location>
        <begin position="240"/>
        <end position="260"/>
    </location>
</feature>
<keyword evidence="5 6" id="KW-0472">Membrane</keyword>